<dbReference type="Gene3D" id="3.90.70.10">
    <property type="entry name" value="Cysteine proteinases"/>
    <property type="match status" value="1"/>
</dbReference>
<comment type="similarity">
    <text evidence="1">Belongs to the peptidase C2 family.</text>
</comment>
<evidence type="ECO:0000256" key="1">
    <source>
        <dbReference type="ARBA" id="ARBA00007623"/>
    </source>
</evidence>
<protein>
    <recommendedName>
        <fullName evidence="5">Calpain catalytic domain-containing protein</fullName>
    </recommendedName>
</protein>
<dbReference type="SMART" id="SM00230">
    <property type="entry name" value="CysPc"/>
    <property type="match status" value="1"/>
</dbReference>
<dbReference type="PANTHER" id="PTHR10183">
    <property type="entry name" value="CALPAIN"/>
    <property type="match status" value="1"/>
</dbReference>
<dbReference type="InterPro" id="IPR038765">
    <property type="entry name" value="Papain-like_cys_pep_sf"/>
</dbReference>
<feature type="compositionally biased region" description="Basic and acidic residues" evidence="4">
    <location>
        <begin position="614"/>
        <end position="673"/>
    </location>
</feature>
<dbReference type="SUPFAM" id="SSF54001">
    <property type="entry name" value="Cysteine proteinases"/>
    <property type="match status" value="1"/>
</dbReference>
<dbReference type="InterPro" id="IPR022684">
    <property type="entry name" value="Calpain_cysteine_protease"/>
</dbReference>
<keyword evidence="3" id="KW-0788">Thiol protease</keyword>
<feature type="compositionally biased region" description="Basic and acidic residues" evidence="4">
    <location>
        <begin position="680"/>
        <end position="722"/>
    </location>
</feature>
<feature type="active site" evidence="2 3">
    <location>
        <position position="356"/>
    </location>
</feature>
<dbReference type="CDD" id="cd00044">
    <property type="entry name" value="CysPc"/>
    <property type="match status" value="1"/>
</dbReference>
<dbReference type="EMBL" id="JAUEDM010000006">
    <property type="protein sequence ID" value="KAK3314617.1"/>
    <property type="molecule type" value="Genomic_DNA"/>
</dbReference>
<gene>
    <name evidence="6" type="ORF">B0H66DRAFT_481253</name>
</gene>
<dbReference type="PROSITE" id="PS50203">
    <property type="entry name" value="CALPAIN_CAT"/>
    <property type="match status" value="1"/>
</dbReference>
<dbReference type="PRINTS" id="PR00704">
    <property type="entry name" value="CALPAIN"/>
</dbReference>
<keyword evidence="3" id="KW-0645">Protease</keyword>
<dbReference type="Pfam" id="PF00648">
    <property type="entry name" value="Peptidase_C2"/>
    <property type="match status" value="1"/>
</dbReference>
<dbReference type="InterPro" id="IPR001300">
    <property type="entry name" value="Peptidase_C2_calpain_cat"/>
</dbReference>
<comment type="caution">
    <text evidence="6">The sequence shown here is derived from an EMBL/GenBank/DDBJ whole genome shotgun (WGS) entry which is preliminary data.</text>
</comment>
<sequence length="800" mass="89901">MSKKDFNKTPQQLVSEFWDKYFSKKPGKVTSIFPRSLYATLLPPSQPRGASSARNAAESYETAATECREKVQRIVRECHRTNEKFTDPDFDIESDWAQNCLQGLVRGEFDDDSSTVPDPTPRSVHRVDWIFEDPQFTKDGFSSSDIKQGCIGDCWWVAAVATIANRKDLMNKICVARDEEVGVYGFVFYRDGEWINTVVDDNLYLISDDFDYSGQYDATGKLARDHKKRNQTGSEALFFSKCEDPNETWLPLMEKAYAKAHGDYEAIEGGYSDEAVEDMTGGVATTVSLNKVLKKDKLWKELVNADGEFVFSCSVVGNSWDGQKGGLATGHAYSIIRATEEVDEDGNNVRLVLIRNPWGERSGSGIGEWNGPWSDGSKEWTPYWLKKLNHTFGNDGVFWMSFADVLEVFRSIYRTRLFDEKWTVVQQWASVNVGWIAGYLNTKFVIDVKQAGTVVIVMAQLDDRYFLGLTGQYDYALHFLLQEQGGGEHICRARPTGGWGGGWGRRSVCCEVHLEPGRYEVLPKITSQRDKGGKMVEDVVKDLADKNPAKLRQVGMQYDLAHAKGGVPNEDEILTKKMEKKKLKEEKRKKRAKERARRERQVVVTTTTVTRGAVETKTEQQVGKKEEKKDGESSSKDEAKEDEKFEDAVEEAVKPEDGSKDDKKDVQKKDGKSGDSNGVAKKDEKQEDKKEVGKKTEDSEKKDEEKKDGEKEKKDEQPKPEGGDEIAGAVPLFDADSESDSEDEETIEYEEGHVPWNAVCVVGLRVYSKDKKVTVTLAEPKNAEEGASLVMDSQAVGSTM</sequence>
<feature type="active site" evidence="2 3">
    <location>
        <position position="331"/>
    </location>
</feature>
<reference evidence="6" key="1">
    <citation type="journal article" date="2023" name="Mol. Phylogenet. Evol.">
        <title>Genome-scale phylogeny and comparative genomics of the fungal order Sordariales.</title>
        <authorList>
            <person name="Hensen N."/>
            <person name="Bonometti L."/>
            <person name="Westerberg I."/>
            <person name="Brannstrom I.O."/>
            <person name="Guillou S."/>
            <person name="Cros-Aarteil S."/>
            <person name="Calhoun S."/>
            <person name="Haridas S."/>
            <person name="Kuo A."/>
            <person name="Mondo S."/>
            <person name="Pangilinan J."/>
            <person name="Riley R."/>
            <person name="LaButti K."/>
            <person name="Andreopoulos B."/>
            <person name="Lipzen A."/>
            <person name="Chen C."/>
            <person name="Yan M."/>
            <person name="Daum C."/>
            <person name="Ng V."/>
            <person name="Clum A."/>
            <person name="Steindorff A."/>
            <person name="Ohm R.A."/>
            <person name="Martin F."/>
            <person name="Silar P."/>
            <person name="Natvig D.O."/>
            <person name="Lalanne C."/>
            <person name="Gautier V."/>
            <person name="Ament-Velasquez S.L."/>
            <person name="Kruys A."/>
            <person name="Hutchinson M.I."/>
            <person name="Powell A.J."/>
            <person name="Barry K."/>
            <person name="Miller A.N."/>
            <person name="Grigoriev I.V."/>
            <person name="Debuchy R."/>
            <person name="Gladieux P."/>
            <person name="Hiltunen Thoren M."/>
            <person name="Johannesson H."/>
        </authorList>
    </citation>
    <scope>NUCLEOTIDE SEQUENCE</scope>
    <source>
        <strain evidence="6">CBS 118394</strain>
    </source>
</reference>
<evidence type="ECO:0000256" key="3">
    <source>
        <dbReference type="PROSITE-ProRule" id="PRU00239"/>
    </source>
</evidence>
<keyword evidence="7" id="KW-1185">Reference proteome</keyword>
<evidence type="ECO:0000256" key="2">
    <source>
        <dbReference type="PIRSR" id="PIRSR622684-1"/>
    </source>
</evidence>
<dbReference type="GO" id="GO:0006508">
    <property type="term" value="P:proteolysis"/>
    <property type="evidence" value="ECO:0007669"/>
    <property type="project" value="UniProtKB-KW"/>
</dbReference>
<feature type="compositionally biased region" description="Low complexity" evidence="4">
    <location>
        <begin position="602"/>
        <end position="613"/>
    </location>
</feature>
<feature type="compositionally biased region" description="Acidic residues" evidence="4">
    <location>
        <begin position="735"/>
        <end position="749"/>
    </location>
</feature>
<accession>A0AAE0HXC5</accession>
<feature type="region of interest" description="Disordered" evidence="4">
    <location>
        <begin position="582"/>
        <end position="750"/>
    </location>
</feature>
<dbReference type="PROSITE" id="PS00139">
    <property type="entry name" value="THIOL_PROTEASE_CYS"/>
    <property type="match status" value="1"/>
</dbReference>
<name>A0AAE0HXC5_9PEZI</name>
<dbReference type="AlphaFoldDB" id="A0AAE0HXC5"/>
<dbReference type="GO" id="GO:0004198">
    <property type="term" value="F:calcium-dependent cysteine-type endopeptidase activity"/>
    <property type="evidence" value="ECO:0007669"/>
    <property type="project" value="InterPro"/>
</dbReference>
<feature type="active site" evidence="2 3">
    <location>
        <position position="154"/>
    </location>
</feature>
<dbReference type="InterPro" id="IPR000169">
    <property type="entry name" value="Pept_cys_AS"/>
</dbReference>
<evidence type="ECO:0000259" key="5">
    <source>
        <dbReference type="PROSITE" id="PS50203"/>
    </source>
</evidence>
<evidence type="ECO:0000313" key="6">
    <source>
        <dbReference type="EMBL" id="KAK3314617.1"/>
    </source>
</evidence>
<reference evidence="6" key="2">
    <citation type="submission" date="2023-06" db="EMBL/GenBank/DDBJ databases">
        <authorList>
            <consortium name="Lawrence Berkeley National Laboratory"/>
            <person name="Haridas S."/>
            <person name="Hensen N."/>
            <person name="Bonometti L."/>
            <person name="Westerberg I."/>
            <person name="Brannstrom I.O."/>
            <person name="Guillou S."/>
            <person name="Cros-Aarteil S."/>
            <person name="Calhoun S."/>
            <person name="Kuo A."/>
            <person name="Mondo S."/>
            <person name="Pangilinan J."/>
            <person name="Riley R."/>
            <person name="Labutti K."/>
            <person name="Andreopoulos B."/>
            <person name="Lipzen A."/>
            <person name="Chen C."/>
            <person name="Yanf M."/>
            <person name="Daum C."/>
            <person name="Ng V."/>
            <person name="Clum A."/>
            <person name="Steindorff A."/>
            <person name="Ohm R."/>
            <person name="Martin F."/>
            <person name="Silar P."/>
            <person name="Natvig D."/>
            <person name="Lalanne C."/>
            <person name="Gautier V."/>
            <person name="Ament-Velasquez S.L."/>
            <person name="Kruys A."/>
            <person name="Hutchinson M.I."/>
            <person name="Powell A.J."/>
            <person name="Barry K."/>
            <person name="Miller A.N."/>
            <person name="Grigoriev I.V."/>
            <person name="Debuchy R."/>
            <person name="Gladieux P."/>
            <person name="Thoren M.H."/>
            <person name="Johannesson H."/>
        </authorList>
    </citation>
    <scope>NUCLEOTIDE SEQUENCE</scope>
    <source>
        <strain evidence="6">CBS 118394</strain>
    </source>
</reference>
<organism evidence="6 7">
    <name type="scientific">Apodospora peruviana</name>
    <dbReference type="NCBI Taxonomy" id="516989"/>
    <lineage>
        <taxon>Eukaryota</taxon>
        <taxon>Fungi</taxon>
        <taxon>Dikarya</taxon>
        <taxon>Ascomycota</taxon>
        <taxon>Pezizomycotina</taxon>
        <taxon>Sordariomycetes</taxon>
        <taxon>Sordariomycetidae</taxon>
        <taxon>Sordariales</taxon>
        <taxon>Lasiosphaeriaceae</taxon>
        <taxon>Apodospora</taxon>
    </lineage>
</organism>
<dbReference type="Proteomes" id="UP001283341">
    <property type="component" value="Unassembled WGS sequence"/>
</dbReference>
<feature type="domain" description="Calpain catalytic" evidence="5">
    <location>
        <begin position="126"/>
        <end position="418"/>
    </location>
</feature>
<evidence type="ECO:0000256" key="4">
    <source>
        <dbReference type="SAM" id="MobiDB-lite"/>
    </source>
</evidence>
<proteinExistence type="inferred from homology"/>
<dbReference type="PANTHER" id="PTHR10183:SF425">
    <property type="entry name" value="CALPAIN-5"/>
    <property type="match status" value="1"/>
</dbReference>
<keyword evidence="3" id="KW-0378">Hydrolase</keyword>
<evidence type="ECO:0000313" key="7">
    <source>
        <dbReference type="Proteomes" id="UP001283341"/>
    </source>
</evidence>